<dbReference type="RefSeq" id="WP_058285283.1">
    <property type="nucleotide sequence ID" value="NZ_CYSR01000011.1"/>
</dbReference>
<organism evidence="2 3">
    <name type="scientific">Leisingera aquaemixtae</name>
    <dbReference type="NCBI Taxonomy" id="1396826"/>
    <lineage>
        <taxon>Bacteria</taxon>
        <taxon>Pseudomonadati</taxon>
        <taxon>Pseudomonadota</taxon>
        <taxon>Alphaproteobacteria</taxon>
        <taxon>Rhodobacterales</taxon>
        <taxon>Roseobacteraceae</taxon>
        <taxon>Leisingera</taxon>
    </lineage>
</organism>
<dbReference type="AlphaFoldDB" id="A0A0P1HKI0"/>
<evidence type="ECO:0000313" key="2">
    <source>
        <dbReference type="EMBL" id="CUH99109.1"/>
    </source>
</evidence>
<protein>
    <submittedName>
        <fullName evidence="2">Uncharacterized protein</fullName>
    </submittedName>
</protein>
<accession>A0A0P1HKI0</accession>
<gene>
    <name evidence="2" type="ORF">PHA8399_01225</name>
</gene>
<keyword evidence="1" id="KW-0472">Membrane</keyword>
<reference evidence="2 3" key="1">
    <citation type="submission" date="2015-09" db="EMBL/GenBank/DDBJ databases">
        <authorList>
            <consortium name="Swine Surveillance"/>
        </authorList>
    </citation>
    <scope>NUCLEOTIDE SEQUENCE [LARGE SCALE GENOMIC DNA]</scope>
    <source>
        <strain evidence="2 3">CECT 8399</strain>
    </source>
</reference>
<evidence type="ECO:0000256" key="1">
    <source>
        <dbReference type="SAM" id="Phobius"/>
    </source>
</evidence>
<name>A0A0P1HKI0_9RHOB</name>
<dbReference type="Proteomes" id="UP000051326">
    <property type="component" value="Unassembled WGS sequence"/>
</dbReference>
<dbReference type="EMBL" id="CYSR01000011">
    <property type="protein sequence ID" value="CUH99109.1"/>
    <property type="molecule type" value="Genomic_DNA"/>
</dbReference>
<sequence>MARTSRPQPHRKFIALIVAASIAITGFTAAPARADEDVAKILGGLALLGILGAAIKHSRDKDDNAVTHNYTQPPHNHSHGGHAYRGYGRDDRYVKPLPPRVRRYDLPSQCLKYFPRYSRTHPLVGKGCLERSYGQTKALPKSCRVTFWNGQRHRTGYKPGCLNSHGYRLVRR</sequence>
<feature type="transmembrane region" description="Helical" evidence="1">
    <location>
        <begin position="12"/>
        <end position="32"/>
    </location>
</feature>
<keyword evidence="1" id="KW-1133">Transmembrane helix</keyword>
<dbReference type="STRING" id="1396826.PHA8399_01225"/>
<keyword evidence="1" id="KW-0812">Transmembrane</keyword>
<evidence type="ECO:0000313" key="3">
    <source>
        <dbReference type="Proteomes" id="UP000051326"/>
    </source>
</evidence>
<feature type="transmembrane region" description="Helical" evidence="1">
    <location>
        <begin position="38"/>
        <end position="55"/>
    </location>
</feature>
<proteinExistence type="predicted"/>